<comment type="caution">
    <text evidence="2">The sequence shown here is derived from an EMBL/GenBank/DDBJ whole genome shotgun (WGS) entry which is preliminary data.</text>
</comment>
<keyword evidence="3" id="KW-1185">Reference proteome</keyword>
<dbReference type="EMBL" id="LGRX02010517">
    <property type="protein sequence ID" value="KAK3270223.1"/>
    <property type="molecule type" value="Genomic_DNA"/>
</dbReference>
<evidence type="ECO:0000256" key="1">
    <source>
        <dbReference type="SAM" id="MobiDB-lite"/>
    </source>
</evidence>
<reference evidence="2 3" key="1">
    <citation type="journal article" date="2015" name="Genome Biol. Evol.">
        <title>Comparative Genomics of a Bacterivorous Green Alga Reveals Evolutionary Causalities and Consequences of Phago-Mixotrophic Mode of Nutrition.</title>
        <authorList>
            <person name="Burns J.A."/>
            <person name="Paasch A."/>
            <person name="Narechania A."/>
            <person name="Kim E."/>
        </authorList>
    </citation>
    <scope>NUCLEOTIDE SEQUENCE [LARGE SCALE GENOMIC DNA]</scope>
    <source>
        <strain evidence="2 3">PLY_AMNH</strain>
    </source>
</reference>
<protein>
    <recommendedName>
        <fullName evidence="4">Protease</fullName>
    </recommendedName>
</protein>
<feature type="region of interest" description="Disordered" evidence="1">
    <location>
        <begin position="186"/>
        <end position="211"/>
    </location>
</feature>
<evidence type="ECO:0008006" key="4">
    <source>
        <dbReference type="Google" id="ProtNLM"/>
    </source>
</evidence>
<feature type="compositionally biased region" description="Basic and acidic residues" evidence="1">
    <location>
        <begin position="196"/>
        <end position="211"/>
    </location>
</feature>
<dbReference type="InterPro" id="IPR001539">
    <property type="entry name" value="Peptidase_U32"/>
</dbReference>
<evidence type="ECO:0000313" key="2">
    <source>
        <dbReference type="EMBL" id="KAK3270223.1"/>
    </source>
</evidence>
<gene>
    <name evidence="2" type="ORF">CYMTET_21370</name>
</gene>
<name>A0AAE0G2A4_9CHLO</name>
<dbReference type="Pfam" id="PF01136">
    <property type="entry name" value="Peptidase_U32"/>
    <property type="match status" value="1"/>
</dbReference>
<dbReference type="Proteomes" id="UP001190700">
    <property type="component" value="Unassembled WGS sequence"/>
</dbReference>
<sequence length="211" mass="23224">MPLLRGDFSLNAANVIAAAEFLQQGLQRLAPTHDLNASQIQQLALGLGPEQAGQLECVVHQHLPVFHTEHCVFCRFLSDGNSYQDCGHPCEENTVHLRDSNGADHLVLADMGCRNTVFNAKAQSGAHHIEELRQAGVRHFRIELVDEPASKVVPLLEGYAEVLAGTKSVAELWGWMETLPDANGRMHGVTSGSLENRVERDRESFRKANAQ</sequence>
<accession>A0AAE0G2A4</accession>
<organism evidence="2 3">
    <name type="scientific">Cymbomonas tetramitiformis</name>
    <dbReference type="NCBI Taxonomy" id="36881"/>
    <lineage>
        <taxon>Eukaryota</taxon>
        <taxon>Viridiplantae</taxon>
        <taxon>Chlorophyta</taxon>
        <taxon>Pyramimonadophyceae</taxon>
        <taxon>Pyramimonadales</taxon>
        <taxon>Pyramimonadaceae</taxon>
        <taxon>Cymbomonas</taxon>
    </lineage>
</organism>
<proteinExistence type="predicted"/>
<evidence type="ECO:0000313" key="3">
    <source>
        <dbReference type="Proteomes" id="UP001190700"/>
    </source>
</evidence>
<dbReference type="AlphaFoldDB" id="A0AAE0G2A4"/>